<name>A0A841T7Q6_9BACL</name>
<dbReference type="Proteomes" id="UP000574133">
    <property type="component" value="Unassembled WGS sequence"/>
</dbReference>
<evidence type="ECO:0000313" key="2">
    <source>
        <dbReference type="EMBL" id="MBB6677354.1"/>
    </source>
</evidence>
<dbReference type="EMBL" id="JACJVN010000030">
    <property type="protein sequence ID" value="MBB6677354.1"/>
    <property type="molecule type" value="Genomic_DNA"/>
</dbReference>
<proteinExistence type="predicted"/>
<evidence type="ECO:0000256" key="1">
    <source>
        <dbReference type="SAM" id="Coils"/>
    </source>
</evidence>
<feature type="coiled-coil region" evidence="1">
    <location>
        <begin position="98"/>
        <end position="156"/>
    </location>
</feature>
<organism evidence="2 3">
    <name type="scientific">Cohnella lubricantis</name>
    <dbReference type="NCBI Taxonomy" id="2163172"/>
    <lineage>
        <taxon>Bacteria</taxon>
        <taxon>Bacillati</taxon>
        <taxon>Bacillota</taxon>
        <taxon>Bacilli</taxon>
        <taxon>Bacillales</taxon>
        <taxon>Paenibacillaceae</taxon>
        <taxon>Cohnella</taxon>
    </lineage>
</organism>
<dbReference type="AlphaFoldDB" id="A0A841T7Q6"/>
<comment type="caution">
    <text evidence="2">The sequence shown here is derived from an EMBL/GenBank/DDBJ whole genome shotgun (WGS) entry which is preliminary data.</text>
</comment>
<dbReference type="RefSeq" id="WP_185178639.1">
    <property type="nucleotide sequence ID" value="NZ_CBCSEP010000039.1"/>
</dbReference>
<reference evidence="2 3" key="1">
    <citation type="submission" date="2020-08" db="EMBL/GenBank/DDBJ databases">
        <title>Cohnella phylogeny.</title>
        <authorList>
            <person name="Dunlap C."/>
        </authorList>
    </citation>
    <scope>NUCLEOTIDE SEQUENCE [LARGE SCALE GENOMIC DNA]</scope>
    <source>
        <strain evidence="2 3">DSM 103658</strain>
    </source>
</reference>
<keyword evidence="3" id="KW-1185">Reference proteome</keyword>
<protein>
    <submittedName>
        <fullName evidence="2">Uncharacterized protein</fullName>
    </submittedName>
</protein>
<accession>A0A841T7Q6</accession>
<keyword evidence="1" id="KW-0175">Coiled coil</keyword>
<evidence type="ECO:0000313" key="3">
    <source>
        <dbReference type="Proteomes" id="UP000574133"/>
    </source>
</evidence>
<gene>
    <name evidence="2" type="ORF">H4Q31_08465</name>
</gene>
<sequence length="174" mass="20469">MDQIIDNIRVHLTEMGIQPDLVEPKILMHLHKIEETLSNKFNALEQINEAIIKNRPSINNISSESKVARQTVYNNAILKEYIEYRINQYAIMDPGKRAERLLERIAELEDTVRKMMERDVGLELMRNKISLLEKELQLTKQENHELHNKYNNLKQTKDSKLPTRDSSHILLVKN</sequence>